<feature type="compositionally biased region" description="Basic and acidic residues" evidence="1">
    <location>
        <begin position="53"/>
        <end position="82"/>
    </location>
</feature>
<keyword evidence="3" id="KW-1185">Reference proteome</keyword>
<comment type="caution">
    <text evidence="2">The sequence shown here is derived from an EMBL/GenBank/DDBJ whole genome shotgun (WGS) entry which is preliminary data.</text>
</comment>
<dbReference type="EMBL" id="SRLO01000045">
    <property type="protein sequence ID" value="TNN81718.1"/>
    <property type="molecule type" value="Genomic_DNA"/>
</dbReference>
<evidence type="ECO:0000313" key="3">
    <source>
        <dbReference type="Proteomes" id="UP000314294"/>
    </source>
</evidence>
<sequence>MLCYHLEVQDHLNNTPTGLCKSSGSLLFGDSNAGDPPLLLGAAVRAASGTDGSSRELRREEKGRPRVELSSTERHERSLHIK</sequence>
<organism evidence="2 3">
    <name type="scientific">Liparis tanakae</name>
    <name type="common">Tanaka's snailfish</name>
    <dbReference type="NCBI Taxonomy" id="230148"/>
    <lineage>
        <taxon>Eukaryota</taxon>
        <taxon>Metazoa</taxon>
        <taxon>Chordata</taxon>
        <taxon>Craniata</taxon>
        <taxon>Vertebrata</taxon>
        <taxon>Euteleostomi</taxon>
        <taxon>Actinopterygii</taxon>
        <taxon>Neopterygii</taxon>
        <taxon>Teleostei</taxon>
        <taxon>Neoteleostei</taxon>
        <taxon>Acanthomorphata</taxon>
        <taxon>Eupercaria</taxon>
        <taxon>Perciformes</taxon>
        <taxon>Cottioidei</taxon>
        <taxon>Cottales</taxon>
        <taxon>Liparidae</taxon>
        <taxon>Liparis</taxon>
    </lineage>
</organism>
<reference evidence="2 3" key="1">
    <citation type="submission" date="2019-03" db="EMBL/GenBank/DDBJ databases">
        <title>First draft genome of Liparis tanakae, snailfish: a comprehensive survey of snailfish specific genes.</title>
        <authorList>
            <person name="Kim W."/>
            <person name="Song I."/>
            <person name="Jeong J.-H."/>
            <person name="Kim D."/>
            <person name="Kim S."/>
            <person name="Ryu S."/>
            <person name="Song J.Y."/>
            <person name="Lee S.K."/>
        </authorList>
    </citation>
    <scope>NUCLEOTIDE SEQUENCE [LARGE SCALE GENOMIC DNA]</scope>
    <source>
        <tissue evidence="2">Muscle</tissue>
    </source>
</reference>
<evidence type="ECO:0000313" key="2">
    <source>
        <dbReference type="EMBL" id="TNN81718.1"/>
    </source>
</evidence>
<dbReference type="Proteomes" id="UP000314294">
    <property type="component" value="Unassembled WGS sequence"/>
</dbReference>
<evidence type="ECO:0000256" key="1">
    <source>
        <dbReference type="SAM" id="MobiDB-lite"/>
    </source>
</evidence>
<dbReference type="AlphaFoldDB" id="A0A4Z2IW31"/>
<gene>
    <name evidence="2" type="ORF">EYF80_008164</name>
</gene>
<proteinExistence type="predicted"/>
<protein>
    <submittedName>
        <fullName evidence="2">Uncharacterized protein</fullName>
    </submittedName>
</protein>
<accession>A0A4Z2IW31</accession>
<feature type="region of interest" description="Disordered" evidence="1">
    <location>
        <begin position="45"/>
        <end position="82"/>
    </location>
</feature>
<name>A0A4Z2IW31_9TELE</name>